<dbReference type="EMBL" id="PDDY01000002">
    <property type="protein sequence ID" value="PEH40675.1"/>
    <property type="molecule type" value="Genomic_DNA"/>
</dbReference>
<gene>
    <name evidence="2" type="ORF">CRM94_16445</name>
</gene>
<accession>A0A2A7SBL0</accession>
<feature type="compositionally biased region" description="Basic and acidic residues" evidence="1">
    <location>
        <begin position="30"/>
        <end position="48"/>
    </location>
</feature>
<dbReference type="Proteomes" id="UP000220629">
    <property type="component" value="Unassembled WGS sequence"/>
</dbReference>
<evidence type="ECO:0000313" key="3">
    <source>
        <dbReference type="Proteomes" id="UP000220629"/>
    </source>
</evidence>
<proteinExistence type="predicted"/>
<comment type="caution">
    <text evidence="2">The sequence shown here is derived from an EMBL/GenBank/DDBJ whole genome shotgun (WGS) entry which is preliminary data.</text>
</comment>
<feature type="region of interest" description="Disordered" evidence="1">
    <location>
        <begin position="1"/>
        <end position="111"/>
    </location>
</feature>
<reference evidence="3" key="1">
    <citation type="submission" date="2017-09" db="EMBL/GenBank/DDBJ databases">
        <title>FDA dAtabase for Regulatory Grade micrObial Sequences (FDA-ARGOS): Supporting development and validation of Infectious Disease Dx tests.</title>
        <authorList>
            <person name="Minogue T."/>
            <person name="Wolcott M."/>
            <person name="Wasieloski L."/>
            <person name="Aguilar W."/>
            <person name="Moore D."/>
            <person name="Tallon L."/>
            <person name="Sadzewicz L."/>
            <person name="Ott S."/>
            <person name="Zhao X."/>
            <person name="Nagaraj S."/>
            <person name="Vavikolanu K."/>
            <person name="Aluvathingal J."/>
            <person name="Nadendla S."/>
            <person name="Sichtig H."/>
        </authorList>
    </citation>
    <scope>NUCLEOTIDE SEQUENCE [LARGE SCALE GENOMIC DNA]</scope>
    <source>
        <strain evidence="3">FDAARGOS_390</strain>
    </source>
</reference>
<sequence length="111" mass="12560">MDQQFARAQRARIPRASEARSAGTARRRQSARDATRAERLDAKRESPARSEAQGDVQACEAEDTPRRKATPCHGWSGERLQENNGEKGEDIQEPMDRKARKGEPGEFRRRA</sequence>
<protein>
    <submittedName>
        <fullName evidence="2">Uncharacterized protein</fullName>
    </submittedName>
</protein>
<feature type="compositionally biased region" description="Basic and acidic residues" evidence="1">
    <location>
        <begin position="79"/>
        <end position="111"/>
    </location>
</feature>
<evidence type="ECO:0000256" key="1">
    <source>
        <dbReference type="SAM" id="MobiDB-lite"/>
    </source>
</evidence>
<dbReference type="AlphaFoldDB" id="A0A2A7SBL0"/>
<name>A0A2A7SBL0_BURGA</name>
<evidence type="ECO:0000313" key="2">
    <source>
        <dbReference type="EMBL" id="PEH40675.1"/>
    </source>
</evidence>
<organism evidence="2 3">
    <name type="scientific">Burkholderia gladioli</name>
    <name type="common">Pseudomonas marginata</name>
    <name type="synonym">Phytomonas marginata</name>
    <dbReference type="NCBI Taxonomy" id="28095"/>
    <lineage>
        <taxon>Bacteria</taxon>
        <taxon>Pseudomonadati</taxon>
        <taxon>Pseudomonadota</taxon>
        <taxon>Betaproteobacteria</taxon>
        <taxon>Burkholderiales</taxon>
        <taxon>Burkholderiaceae</taxon>
        <taxon>Burkholderia</taxon>
    </lineage>
</organism>